<comment type="caution">
    <text evidence="1">The sequence shown here is derived from an EMBL/GenBank/DDBJ whole genome shotgun (WGS) entry which is preliminary data.</text>
</comment>
<evidence type="ECO:0000313" key="1">
    <source>
        <dbReference type="EMBL" id="MDR9896263.1"/>
    </source>
</evidence>
<accession>A0AAP5IAN0</accession>
<organism evidence="1 2">
    <name type="scientific">Aetokthonos hydrillicola Thurmond2011</name>
    <dbReference type="NCBI Taxonomy" id="2712845"/>
    <lineage>
        <taxon>Bacteria</taxon>
        <taxon>Bacillati</taxon>
        <taxon>Cyanobacteriota</taxon>
        <taxon>Cyanophyceae</taxon>
        <taxon>Nostocales</taxon>
        <taxon>Hapalosiphonaceae</taxon>
        <taxon>Aetokthonos</taxon>
    </lineage>
</organism>
<evidence type="ECO:0000313" key="2">
    <source>
        <dbReference type="Proteomes" id="UP000667802"/>
    </source>
</evidence>
<sequence>MPDDYALLNLGGLTSLIKNVKVSRWGTMVAFECIYDPTGERSPYILVFEDCREIKWNVHDPEEAEDVEADLFGIHLGENAHRKPALIHTDIFEISLLYGKFHLQKAAVHSTSTTVTLK</sequence>
<proteinExistence type="predicted"/>
<name>A0AAP5IAN0_9CYAN</name>
<dbReference type="RefSeq" id="WP_208338903.1">
    <property type="nucleotide sequence ID" value="NZ_CAWQFN010000334.1"/>
</dbReference>
<keyword evidence="2" id="KW-1185">Reference proteome</keyword>
<dbReference type="Proteomes" id="UP000667802">
    <property type="component" value="Unassembled WGS sequence"/>
</dbReference>
<gene>
    <name evidence="1" type="ORF">G7B40_017095</name>
</gene>
<dbReference type="EMBL" id="JAALHA020000007">
    <property type="protein sequence ID" value="MDR9896263.1"/>
    <property type="molecule type" value="Genomic_DNA"/>
</dbReference>
<dbReference type="AlphaFoldDB" id="A0AAP5IAN0"/>
<protein>
    <submittedName>
        <fullName evidence="1">Uncharacterized protein</fullName>
    </submittedName>
</protein>
<reference evidence="2" key="1">
    <citation type="journal article" date="2021" name="Science">
        <title>Hunting the eagle killer: A cyanobacterial neurotoxin causes vacuolar myelinopathy.</title>
        <authorList>
            <person name="Breinlinger S."/>
            <person name="Phillips T.J."/>
            <person name="Haram B.N."/>
            <person name="Mares J."/>
            <person name="Martinez Yerena J.A."/>
            <person name="Hrouzek P."/>
            <person name="Sobotka R."/>
            <person name="Henderson W.M."/>
            <person name="Schmieder P."/>
            <person name="Williams S.M."/>
            <person name="Lauderdale J.D."/>
            <person name="Wilde H.D."/>
            <person name="Gerrin W."/>
            <person name="Kust A."/>
            <person name="Washington J.W."/>
            <person name="Wagner C."/>
            <person name="Geier B."/>
            <person name="Liebeke M."/>
            <person name="Enke H."/>
            <person name="Niedermeyer T.H.J."/>
            <person name="Wilde S.B."/>
        </authorList>
    </citation>
    <scope>NUCLEOTIDE SEQUENCE [LARGE SCALE GENOMIC DNA]</scope>
    <source>
        <strain evidence="2">Thurmond2011</strain>
    </source>
</reference>